<proteinExistence type="predicted"/>
<comment type="subcellular location">
    <subcellularLocation>
        <location evidence="1">Membrane</location>
        <topology evidence="1">Multi-pass membrane protein</topology>
    </subcellularLocation>
</comment>
<sequence length="831" mass="91031">MNRECLSGLFPDLRSSQCSDKSDSADSLPEKDGTQRVSGESDSCDFAFLQELLSGLNSEEAILYREKLAEQQFYLSDRFVRKMGTLTTDAKTVPATGDFEQYNTRVHREFELRKKLDGLLKQRSLQPLNILSSDDLSARFVAGQDNDISAPQFWHERSILANVVKSPLETTGKTPLRSSNQNRHNGPDLRIARTDSHETQIIDMEKDLNGIIDMSLPEGSRKIGGFASSRGGGIGKSTNGSPQQGASSSEGQILQRRLERRHLQAIATGATIGVGLFLNSGKALSIGGPFGSLIGFSICASVVLATTLSFTEIATVIPIASGVSGLASRFVEDAFGFALGWTYWLTYSLTLANQIVASNYMLSYYSNESMSTGATAGFISLFLIVIVSVNLLDVRLVGEISFGFTFLKITICTIMVLVMIALNAGAGSQRHSRIGFRFWDSSKSPENLTFGLFRPTFDLQDVGTGSKGGISGAKGRFLSVLVVVILSSFSFSGVEVGFVACGEATNPRHSLPPATKRTFATITSIYLISTLVIGINVYSGDSRLLRYYISATQNPASPILSPSTTSWQMDHSCDGDQGTVDSAQVLSSGNQSPWILALNSFGLCTFSSVFNAFLAIFGVSSAFSSLYAASRTLYSMSTQDKSPSVFKRCTGRGVPYMAVMFTGLVGSLAYLALNSHSLEIFQALANMSSATIAIIWFGLNVSFLRYYYALKRRPEIISRDDPSYPYKSPLQPFAAYYGLFGSTVIVLLMGFSNFLKGFWNTKMAFSSYGGVIFFVVNYAGFKLLRNSKLQRLDQLDLDTGRREGDRLQWSEHQQYNNSWSERFKNMVTWII</sequence>
<keyword evidence="9" id="KW-1185">Reference proteome</keyword>
<gene>
    <name evidence="8" type="ORF">LADA_0G06150G</name>
</gene>
<feature type="compositionally biased region" description="Basic and acidic residues" evidence="5">
    <location>
        <begin position="20"/>
        <end position="34"/>
    </location>
</feature>
<feature type="domain" description="Amino acid permease/ SLC12A" evidence="7">
    <location>
        <begin position="262"/>
        <end position="791"/>
    </location>
</feature>
<feature type="transmembrane region" description="Helical" evidence="6">
    <location>
        <begin position="293"/>
        <end position="321"/>
    </location>
</feature>
<organism evidence="8 9">
    <name type="scientific">Lachancea dasiensis</name>
    <dbReference type="NCBI Taxonomy" id="1072105"/>
    <lineage>
        <taxon>Eukaryota</taxon>
        <taxon>Fungi</taxon>
        <taxon>Dikarya</taxon>
        <taxon>Ascomycota</taxon>
        <taxon>Saccharomycotina</taxon>
        <taxon>Saccharomycetes</taxon>
        <taxon>Saccharomycetales</taxon>
        <taxon>Saccharomycetaceae</taxon>
        <taxon>Lachancea</taxon>
    </lineage>
</organism>
<evidence type="ECO:0000313" key="8">
    <source>
        <dbReference type="EMBL" id="SCU94036.1"/>
    </source>
</evidence>
<dbReference type="GO" id="GO:0043200">
    <property type="term" value="P:response to amino acid"/>
    <property type="evidence" value="ECO:0007669"/>
    <property type="project" value="EnsemblFungi"/>
</dbReference>
<feature type="transmembrane region" description="Helical" evidence="6">
    <location>
        <begin position="519"/>
        <end position="538"/>
    </location>
</feature>
<dbReference type="InterPro" id="IPR004841">
    <property type="entry name" value="AA-permease/SLC12A_dom"/>
</dbReference>
<evidence type="ECO:0000256" key="1">
    <source>
        <dbReference type="ARBA" id="ARBA00004141"/>
    </source>
</evidence>
<feature type="transmembrane region" description="Helical" evidence="6">
    <location>
        <begin position="654"/>
        <end position="673"/>
    </location>
</feature>
<dbReference type="AlphaFoldDB" id="A0A1G4JTG1"/>
<evidence type="ECO:0000256" key="5">
    <source>
        <dbReference type="SAM" id="MobiDB-lite"/>
    </source>
</evidence>
<reference evidence="9" key="1">
    <citation type="submission" date="2016-03" db="EMBL/GenBank/DDBJ databases">
        <authorList>
            <person name="Devillers H."/>
        </authorList>
    </citation>
    <scope>NUCLEOTIDE SEQUENCE [LARGE SCALE GENOMIC DNA]</scope>
</reference>
<evidence type="ECO:0000256" key="4">
    <source>
        <dbReference type="ARBA" id="ARBA00023136"/>
    </source>
</evidence>
<dbReference type="Proteomes" id="UP000190274">
    <property type="component" value="Chromosome G"/>
</dbReference>
<keyword evidence="3 6" id="KW-1133">Transmembrane helix</keyword>
<feature type="transmembrane region" description="Helical" evidence="6">
    <location>
        <begin position="404"/>
        <end position="424"/>
    </location>
</feature>
<protein>
    <submittedName>
        <fullName evidence="8">LADA_0G06150g1_1</fullName>
    </submittedName>
</protein>
<feature type="transmembrane region" description="Helical" evidence="6">
    <location>
        <begin position="262"/>
        <end position="281"/>
    </location>
</feature>
<dbReference type="Pfam" id="PF00324">
    <property type="entry name" value="AA_permease"/>
    <property type="match status" value="1"/>
</dbReference>
<feature type="compositionally biased region" description="Polar residues" evidence="5">
    <location>
        <begin position="236"/>
        <end position="252"/>
    </location>
</feature>
<evidence type="ECO:0000259" key="7">
    <source>
        <dbReference type="Pfam" id="PF00324"/>
    </source>
</evidence>
<dbReference type="OrthoDB" id="3900342at2759"/>
<feature type="region of interest" description="Disordered" evidence="5">
    <location>
        <begin position="170"/>
        <end position="197"/>
    </location>
</feature>
<feature type="transmembrane region" description="Helical" evidence="6">
    <location>
        <begin position="477"/>
        <end position="499"/>
    </location>
</feature>
<evidence type="ECO:0000313" key="9">
    <source>
        <dbReference type="Proteomes" id="UP000190274"/>
    </source>
</evidence>
<keyword evidence="2 6" id="KW-0812">Transmembrane</keyword>
<dbReference type="GO" id="GO:0015171">
    <property type="term" value="F:amino acid transmembrane transporter activity"/>
    <property type="evidence" value="ECO:0007669"/>
    <property type="project" value="TreeGrafter"/>
</dbReference>
<dbReference type="PANTHER" id="PTHR43341">
    <property type="entry name" value="AMINO ACID PERMEASE"/>
    <property type="match status" value="1"/>
</dbReference>
<dbReference type="PANTHER" id="PTHR43341:SF46">
    <property type="entry name" value="SPS-SENSOR COMPONENT SSY1"/>
    <property type="match status" value="1"/>
</dbReference>
<evidence type="ECO:0000256" key="3">
    <source>
        <dbReference type="ARBA" id="ARBA00022989"/>
    </source>
</evidence>
<feature type="region of interest" description="Disordered" evidence="5">
    <location>
        <begin position="227"/>
        <end position="252"/>
    </location>
</feature>
<evidence type="ECO:0000256" key="2">
    <source>
        <dbReference type="ARBA" id="ARBA00022692"/>
    </source>
</evidence>
<feature type="transmembrane region" description="Helical" evidence="6">
    <location>
        <begin position="763"/>
        <end position="781"/>
    </location>
</feature>
<feature type="compositionally biased region" description="Basic and acidic residues" evidence="5">
    <location>
        <begin position="185"/>
        <end position="197"/>
    </location>
</feature>
<keyword evidence="4 6" id="KW-0472">Membrane</keyword>
<feature type="transmembrane region" description="Helical" evidence="6">
    <location>
        <begin position="374"/>
        <end position="392"/>
    </location>
</feature>
<dbReference type="EMBL" id="LT598457">
    <property type="protein sequence ID" value="SCU94036.1"/>
    <property type="molecule type" value="Genomic_DNA"/>
</dbReference>
<evidence type="ECO:0000256" key="6">
    <source>
        <dbReference type="SAM" id="Phobius"/>
    </source>
</evidence>
<dbReference type="InterPro" id="IPR050524">
    <property type="entry name" value="APC_YAT"/>
</dbReference>
<feature type="region of interest" description="Disordered" evidence="5">
    <location>
        <begin position="16"/>
        <end position="39"/>
    </location>
</feature>
<accession>A0A1G4JTG1</accession>
<feature type="transmembrane region" description="Helical" evidence="6">
    <location>
        <begin position="341"/>
        <end position="362"/>
    </location>
</feature>
<feature type="transmembrane region" description="Helical" evidence="6">
    <location>
        <begin position="729"/>
        <end position="751"/>
    </location>
</feature>
<dbReference type="Gene3D" id="1.20.1740.10">
    <property type="entry name" value="Amino acid/polyamine transporter I"/>
    <property type="match status" value="1"/>
</dbReference>
<dbReference type="GO" id="GO:0005886">
    <property type="term" value="C:plasma membrane"/>
    <property type="evidence" value="ECO:0007669"/>
    <property type="project" value="EnsemblFungi"/>
</dbReference>
<feature type="compositionally biased region" description="Polar residues" evidence="5">
    <location>
        <begin position="170"/>
        <end position="184"/>
    </location>
</feature>
<name>A0A1G4JTG1_9SACH</name>
<feature type="transmembrane region" description="Helical" evidence="6">
    <location>
        <begin position="685"/>
        <end position="708"/>
    </location>
</feature>